<reference evidence="3 4" key="1">
    <citation type="submission" date="2021-12" db="EMBL/GenBank/DDBJ databases">
        <title>Genome sequencing of bacteria with rrn-lacking chromosome and rrn-plasmid.</title>
        <authorList>
            <person name="Anda M."/>
            <person name="Iwasaki W."/>
        </authorList>
    </citation>
    <scope>NUCLEOTIDE SEQUENCE [LARGE SCALE GENOMIC DNA]</scope>
    <source>
        <strain evidence="3 4">DSM 100852</strain>
    </source>
</reference>
<organism evidence="3 4">
    <name type="scientific">Fulvitalea axinellae</name>
    <dbReference type="NCBI Taxonomy" id="1182444"/>
    <lineage>
        <taxon>Bacteria</taxon>
        <taxon>Pseudomonadati</taxon>
        <taxon>Bacteroidota</taxon>
        <taxon>Cytophagia</taxon>
        <taxon>Cytophagales</taxon>
        <taxon>Persicobacteraceae</taxon>
        <taxon>Fulvitalea</taxon>
    </lineage>
</organism>
<feature type="chain" id="PRO_5043661542" description="PorZ N-terminal beta-propeller domain-containing protein" evidence="1">
    <location>
        <begin position="34"/>
        <end position="748"/>
    </location>
</feature>
<dbReference type="NCBIfam" id="TIGR04183">
    <property type="entry name" value="Por_Secre_tail"/>
    <property type="match status" value="1"/>
</dbReference>
<protein>
    <recommendedName>
        <fullName evidence="2">PorZ N-terminal beta-propeller domain-containing protein</fullName>
    </recommendedName>
</protein>
<feature type="signal peptide" evidence="1">
    <location>
        <begin position="1"/>
        <end position="33"/>
    </location>
</feature>
<evidence type="ECO:0000256" key="1">
    <source>
        <dbReference type="SAM" id="SignalP"/>
    </source>
</evidence>
<dbReference type="Gene3D" id="2.60.40.4070">
    <property type="match status" value="1"/>
</dbReference>
<dbReference type="Proteomes" id="UP001348817">
    <property type="component" value="Chromosome"/>
</dbReference>
<dbReference type="Gene3D" id="2.130.10.10">
    <property type="entry name" value="YVTN repeat-like/Quinoprotein amine dehydrogenase"/>
    <property type="match status" value="1"/>
</dbReference>
<dbReference type="EMBL" id="AP025314">
    <property type="protein sequence ID" value="BDD10107.1"/>
    <property type="molecule type" value="Genomic_DNA"/>
</dbReference>
<evidence type="ECO:0000259" key="2">
    <source>
        <dbReference type="Pfam" id="PF21544"/>
    </source>
</evidence>
<dbReference type="InterPro" id="IPR026444">
    <property type="entry name" value="Secre_tail"/>
</dbReference>
<sequence length="748" mass="80994">MRKPDKIRRKPFPAKIKAVALALALFLCGTGQAQQIPTGTWRAHRSYNNAKHVALTPDKVFCATANGMFWLDKPTSEIFPLGKEQGLSGAGITALNYLTASSTLCVVYRNGNVDLIRDGKITNSPAIADSEIADGKETLGVFGHEKELWVLGEFGVAKMDSETGVVNESYLKLGPQGVETSVFAGAILGEKVYLATSHGVIEALRSGNLQDFRSWTPVNGLPDNIRHIAKENDKLFFAGENSIWLFSNNALAPLTLPATPLRSITSGEKTIVCAGNGAWTLGENGFQTILKGENDAPSQAFADNSGKYWLADERKGLVSDFEGEFRTYTLSGLADDQPARIFDLASGTVSLPQKIDGQASVGFSLFENGLWTNLNPLENANIENVSLAQNISDIAINQNDEIALASNTHGLVIFDKNNKTFRQVNAGLPSENGVTNVHAVSETGLDGTLWAIAGDNQAKLYSKKAYENWTAFTGSIGNLAGAKSIVTAPNEQRWIYFPNGNGIIVVDNENKFRFLGRSENHGALPSANINDLVFDRSGFAWVATNSGVAYITNVWGTTNNEAINATRPVNESLYLFENKKVHCLAVDGGDRKWFGTDEGLWLFDKYGEELIKQFTSDNSFLPSNKVLDLSIDHSSGEVFVLTDAGLVSYRSDATAGNSSQPEKIKVFPNPVRPNYSGLVTISDLVTDARVKITDASGRLVYETRANGGTCVWNTRDYTGRAVKTGIYLILVTNDDGSETAAGKVAVIR</sequence>
<accession>A0AAU9CQ73</accession>
<dbReference type="Pfam" id="PF21544">
    <property type="entry name" value="PorZ_N_b_propeller"/>
    <property type="match status" value="1"/>
</dbReference>
<dbReference type="InterPro" id="IPR015943">
    <property type="entry name" value="WD40/YVTN_repeat-like_dom_sf"/>
</dbReference>
<gene>
    <name evidence="3" type="ORF">FUAX_25390</name>
</gene>
<dbReference type="KEGG" id="fax:FUAX_25390"/>
<dbReference type="InterPro" id="IPR048954">
    <property type="entry name" value="PorZ_N"/>
</dbReference>
<dbReference type="RefSeq" id="WP_338391683.1">
    <property type="nucleotide sequence ID" value="NZ_AP025314.1"/>
</dbReference>
<feature type="domain" description="PorZ N-terminal beta-propeller" evidence="2">
    <location>
        <begin position="60"/>
        <end position="216"/>
    </location>
</feature>
<name>A0AAU9CQ73_9BACT</name>
<evidence type="ECO:0000313" key="3">
    <source>
        <dbReference type="EMBL" id="BDD10107.1"/>
    </source>
</evidence>
<dbReference type="AlphaFoldDB" id="A0AAU9CQ73"/>
<proteinExistence type="predicted"/>
<evidence type="ECO:0000313" key="4">
    <source>
        <dbReference type="Proteomes" id="UP001348817"/>
    </source>
</evidence>
<keyword evidence="4" id="KW-1185">Reference proteome</keyword>
<dbReference type="SUPFAM" id="SSF101898">
    <property type="entry name" value="NHL repeat"/>
    <property type="match status" value="1"/>
</dbReference>
<keyword evidence="1" id="KW-0732">Signal</keyword>